<organism evidence="2 3">
    <name type="scientific">Candidatus Limivivens merdigallinarum</name>
    <dbReference type="NCBI Taxonomy" id="2840859"/>
    <lineage>
        <taxon>Bacteria</taxon>
        <taxon>Bacillati</taxon>
        <taxon>Bacillota</taxon>
        <taxon>Clostridia</taxon>
        <taxon>Lachnospirales</taxon>
        <taxon>Lachnospiraceae</taxon>
        <taxon>Lachnospiraceae incertae sedis</taxon>
        <taxon>Candidatus Limivivens</taxon>
    </lineage>
</organism>
<dbReference type="InterPro" id="IPR025877">
    <property type="entry name" value="MobA-like_NTP_Trfase"/>
</dbReference>
<dbReference type="Proteomes" id="UP000886886">
    <property type="component" value="Unassembled WGS sequence"/>
</dbReference>
<evidence type="ECO:0000313" key="3">
    <source>
        <dbReference type="Proteomes" id="UP000886886"/>
    </source>
</evidence>
<accession>A0A9D0ZW81</accession>
<dbReference type="CDD" id="cd04182">
    <property type="entry name" value="GT_2_like_f"/>
    <property type="match status" value="1"/>
</dbReference>
<sequence length="219" mass="24685">MDIDLILLAAGNSRRFGSNKLLYEVDGKPMYAHMLEKLLSIAEQENREGKQFRVVVVSQYGELLRDAKERGTGYQAPLLLADSPKSRLGMSYTIRRALEVSRNLHETGELDGMEKHKRIGNRAAAFFLADMPWLSRQSILEFLKGFRRSGRTAGCMRAGECFGNPAVFSWNCFDELNRLSGDEGGKRILKRHLEDCYFYEVGEGELADIDVPKNGKGSN</sequence>
<dbReference type="Gene3D" id="3.90.550.10">
    <property type="entry name" value="Spore Coat Polysaccharide Biosynthesis Protein SpsA, Chain A"/>
    <property type="match status" value="1"/>
</dbReference>
<dbReference type="PANTHER" id="PTHR43777">
    <property type="entry name" value="MOLYBDENUM COFACTOR CYTIDYLYLTRANSFERASE"/>
    <property type="match status" value="1"/>
</dbReference>
<dbReference type="GO" id="GO:0016779">
    <property type="term" value="F:nucleotidyltransferase activity"/>
    <property type="evidence" value="ECO:0007669"/>
    <property type="project" value="UniProtKB-ARBA"/>
</dbReference>
<dbReference type="EMBL" id="DVFT01000081">
    <property type="protein sequence ID" value="HIQ95985.1"/>
    <property type="molecule type" value="Genomic_DNA"/>
</dbReference>
<feature type="domain" description="MobA-like NTP transferase" evidence="1">
    <location>
        <begin position="6"/>
        <end position="194"/>
    </location>
</feature>
<dbReference type="PANTHER" id="PTHR43777:SF1">
    <property type="entry name" value="MOLYBDENUM COFACTOR CYTIDYLYLTRANSFERASE"/>
    <property type="match status" value="1"/>
</dbReference>
<protein>
    <submittedName>
        <fullName evidence="2">Nucleotidyltransferase family protein</fullName>
    </submittedName>
</protein>
<reference evidence="2" key="2">
    <citation type="journal article" date="2021" name="PeerJ">
        <title>Extensive microbial diversity within the chicken gut microbiome revealed by metagenomics and culture.</title>
        <authorList>
            <person name="Gilroy R."/>
            <person name="Ravi A."/>
            <person name="Getino M."/>
            <person name="Pursley I."/>
            <person name="Horton D.L."/>
            <person name="Alikhan N.F."/>
            <person name="Baker D."/>
            <person name="Gharbi K."/>
            <person name="Hall N."/>
            <person name="Watson M."/>
            <person name="Adriaenssens E.M."/>
            <person name="Foster-Nyarko E."/>
            <person name="Jarju S."/>
            <person name="Secka A."/>
            <person name="Antonio M."/>
            <person name="Oren A."/>
            <person name="Chaudhuri R.R."/>
            <person name="La Ragione R."/>
            <person name="Hildebrand F."/>
            <person name="Pallen M.J."/>
        </authorList>
    </citation>
    <scope>NUCLEOTIDE SEQUENCE</scope>
    <source>
        <strain evidence="2">ChiSjej3B21-11622</strain>
    </source>
</reference>
<evidence type="ECO:0000259" key="1">
    <source>
        <dbReference type="Pfam" id="PF12804"/>
    </source>
</evidence>
<comment type="caution">
    <text evidence="2">The sequence shown here is derived from an EMBL/GenBank/DDBJ whole genome shotgun (WGS) entry which is preliminary data.</text>
</comment>
<evidence type="ECO:0000313" key="2">
    <source>
        <dbReference type="EMBL" id="HIQ95985.1"/>
    </source>
</evidence>
<name>A0A9D0ZW81_9FIRM</name>
<gene>
    <name evidence="2" type="ORF">IAB26_05415</name>
</gene>
<dbReference type="InterPro" id="IPR029044">
    <property type="entry name" value="Nucleotide-diphossugar_trans"/>
</dbReference>
<dbReference type="AlphaFoldDB" id="A0A9D0ZW81"/>
<reference evidence="2" key="1">
    <citation type="submission" date="2020-10" db="EMBL/GenBank/DDBJ databases">
        <authorList>
            <person name="Gilroy R."/>
        </authorList>
    </citation>
    <scope>NUCLEOTIDE SEQUENCE</scope>
    <source>
        <strain evidence="2">ChiSjej3B21-11622</strain>
    </source>
</reference>
<dbReference type="SUPFAM" id="SSF53448">
    <property type="entry name" value="Nucleotide-diphospho-sugar transferases"/>
    <property type="match status" value="1"/>
</dbReference>
<proteinExistence type="predicted"/>
<dbReference type="Pfam" id="PF12804">
    <property type="entry name" value="NTP_transf_3"/>
    <property type="match status" value="1"/>
</dbReference>